<evidence type="ECO:0000313" key="3">
    <source>
        <dbReference type="Proteomes" id="UP000315295"/>
    </source>
</evidence>
<keyword evidence="1" id="KW-1133">Transmembrane helix</keyword>
<keyword evidence="3" id="KW-1185">Reference proteome</keyword>
<keyword evidence="1" id="KW-0812">Transmembrane</keyword>
<reference evidence="2 3" key="1">
    <citation type="journal article" date="2019" name="G3 (Bethesda)">
        <title>Sequencing of a Wild Apple (Malus baccata) Genome Unravels the Differences Between Cultivated and Wild Apple Species Regarding Disease Resistance and Cold Tolerance.</title>
        <authorList>
            <person name="Chen X."/>
        </authorList>
    </citation>
    <scope>NUCLEOTIDE SEQUENCE [LARGE SCALE GENOMIC DNA]</scope>
    <source>
        <strain evidence="3">cv. Shandingzi</strain>
        <tissue evidence="2">Leaves</tissue>
    </source>
</reference>
<name>A0A540MAJ7_MALBA</name>
<keyword evidence="1" id="KW-0472">Membrane</keyword>
<gene>
    <name evidence="2" type="ORF">C1H46_018599</name>
</gene>
<dbReference type="EMBL" id="VIEB01000306">
    <property type="protein sequence ID" value="TQD95760.1"/>
    <property type="molecule type" value="Genomic_DNA"/>
</dbReference>
<evidence type="ECO:0000256" key="1">
    <source>
        <dbReference type="SAM" id="Phobius"/>
    </source>
</evidence>
<organism evidence="2 3">
    <name type="scientific">Malus baccata</name>
    <name type="common">Siberian crab apple</name>
    <name type="synonym">Pyrus baccata</name>
    <dbReference type="NCBI Taxonomy" id="106549"/>
    <lineage>
        <taxon>Eukaryota</taxon>
        <taxon>Viridiplantae</taxon>
        <taxon>Streptophyta</taxon>
        <taxon>Embryophyta</taxon>
        <taxon>Tracheophyta</taxon>
        <taxon>Spermatophyta</taxon>
        <taxon>Magnoliopsida</taxon>
        <taxon>eudicotyledons</taxon>
        <taxon>Gunneridae</taxon>
        <taxon>Pentapetalae</taxon>
        <taxon>rosids</taxon>
        <taxon>fabids</taxon>
        <taxon>Rosales</taxon>
        <taxon>Rosaceae</taxon>
        <taxon>Amygdaloideae</taxon>
        <taxon>Maleae</taxon>
        <taxon>Malus</taxon>
    </lineage>
</organism>
<accession>A0A540MAJ7</accession>
<sequence>MYLDRQALIRNWISNPLSSLTSPLPTGMLDLHRGRVRYLTYPLASSSSHMLLCLYIFAGFVKGTWI</sequence>
<dbReference type="AlphaFoldDB" id="A0A540MAJ7"/>
<protein>
    <submittedName>
        <fullName evidence="2">Uncharacterized protein</fullName>
    </submittedName>
</protein>
<feature type="transmembrane region" description="Helical" evidence="1">
    <location>
        <begin position="38"/>
        <end position="61"/>
    </location>
</feature>
<dbReference type="Proteomes" id="UP000315295">
    <property type="component" value="Unassembled WGS sequence"/>
</dbReference>
<proteinExistence type="predicted"/>
<evidence type="ECO:0000313" key="2">
    <source>
        <dbReference type="EMBL" id="TQD95760.1"/>
    </source>
</evidence>
<comment type="caution">
    <text evidence="2">The sequence shown here is derived from an EMBL/GenBank/DDBJ whole genome shotgun (WGS) entry which is preliminary data.</text>
</comment>